<keyword evidence="2" id="KW-1185">Reference proteome</keyword>
<evidence type="ECO:0000313" key="1">
    <source>
        <dbReference type="EMBL" id="RAK60369.1"/>
    </source>
</evidence>
<dbReference type="RefSeq" id="WP_111457662.1">
    <property type="nucleotide sequence ID" value="NZ_QFYP01000001.1"/>
</dbReference>
<proteinExistence type="predicted"/>
<dbReference type="AlphaFoldDB" id="A0A328B0D9"/>
<accession>A0A328B0D9</accession>
<organism evidence="1 2">
    <name type="scientific">Phenylobacterium hankyongense</name>
    <dbReference type="NCBI Taxonomy" id="1813876"/>
    <lineage>
        <taxon>Bacteria</taxon>
        <taxon>Pseudomonadati</taxon>
        <taxon>Pseudomonadota</taxon>
        <taxon>Alphaproteobacteria</taxon>
        <taxon>Caulobacterales</taxon>
        <taxon>Caulobacteraceae</taxon>
        <taxon>Phenylobacterium</taxon>
    </lineage>
</organism>
<comment type="caution">
    <text evidence="1">The sequence shown here is derived from an EMBL/GenBank/DDBJ whole genome shotgun (WGS) entry which is preliminary data.</text>
</comment>
<evidence type="ECO:0008006" key="3">
    <source>
        <dbReference type="Google" id="ProtNLM"/>
    </source>
</evidence>
<protein>
    <recommendedName>
        <fullName evidence="3">Class I SAM-dependent methyltransferase</fullName>
    </recommendedName>
</protein>
<dbReference type="Proteomes" id="UP000249842">
    <property type="component" value="Unassembled WGS sequence"/>
</dbReference>
<gene>
    <name evidence="1" type="ORF">DJ021_11405</name>
</gene>
<dbReference type="OrthoDB" id="146908at2"/>
<sequence length="249" mass="27517">MKQATNKAAVESAPVPVIPDPVIEVHSGLSLSDAVRSCFEAATNDQGKLNEYVLNIEGMSGKKFRYFLNNLMGTVSNPRYLEVGSWAGSTFCSAIFGNTLRAVAIDNWSQFGGPVNHFFVNLANCTSVAARTSVIFEDFRKVDFGALGKFNVYLFDGPHAYEDQYDGLIRAWNGLTEEFVFIVDDWNWDAVRAGTMDAIRDLGLEVQMKIEVRTTQDNSHPAIGGKQSDWHNGYFISVLRKNGAVAQEA</sequence>
<evidence type="ECO:0000313" key="2">
    <source>
        <dbReference type="Proteomes" id="UP000249842"/>
    </source>
</evidence>
<name>A0A328B0D9_9CAUL</name>
<dbReference type="EMBL" id="QFYP01000001">
    <property type="protein sequence ID" value="RAK60369.1"/>
    <property type="molecule type" value="Genomic_DNA"/>
</dbReference>
<dbReference type="InterPro" id="IPR029063">
    <property type="entry name" value="SAM-dependent_MTases_sf"/>
</dbReference>
<dbReference type="Gene3D" id="3.40.50.150">
    <property type="entry name" value="Vaccinia Virus protein VP39"/>
    <property type="match status" value="1"/>
</dbReference>
<reference evidence="2" key="1">
    <citation type="submission" date="2018-05" db="EMBL/GenBank/DDBJ databases">
        <authorList>
            <person name="Li X."/>
        </authorList>
    </citation>
    <scope>NUCLEOTIDE SEQUENCE [LARGE SCALE GENOMIC DNA]</scope>
    <source>
        <strain evidence="2">HKS-05</strain>
    </source>
</reference>